<keyword evidence="3" id="KW-1185">Reference proteome</keyword>
<sequence length="110" mass="12222">MYLKLLKVVTVSFLIFTSDIVCGKKLVGEEKKILEYSEDIIKSGCDLKTSLSCRVRDEMHGVGHVRDYIKDEVLNKLQGKGQGKGEAMLKRSITINMDDDGQSTNGVAIK</sequence>
<keyword evidence="1" id="KW-0732">Signal</keyword>
<evidence type="ECO:0000313" key="2">
    <source>
        <dbReference type="EMBL" id="CAI9271017.1"/>
    </source>
</evidence>
<feature type="signal peptide" evidence="1">
    <location>
        <begin position="1"/>
        <end position="23"/>
    </location>
</feature>
<dbReference type="AlphaFoldDB" id="A0AA35VYE1"/>
<name>A0AA35VYE1_LACSI</name>
<dbReference type="Proteomes" id="UP001177003">
    <property type="component" value="Chromosome 2"/>
</dbReference>
<organism evidence="2 3">
    <name type="scientific">Lactuca saligna</name>
    <name type="common">Willowleaf lettuce</name>
    <dbReference type="NCBI Taxonomy" id="75948"/>
    <lineage>
        <taxon>Eukaryota</taxon>
        <taxon>Viridiplantae</taxon>
        <taxon>Streptophyta</taxon>
        <taxon>Embryophyta</taxon>
        <taxon>Tracheophyta</taxon>
        <taxon>Spermatophyta</taxon>
        <taxon>Magnoliopsida</taxon>
        <taxon>eudicotyledons</taxon>
        <taxon>Gunneridae</taxon>
        <taxon>Pentapetalae</taxon>
        <taxon>asterids</taxon>
        <taxon>campanulids</taxon>
        <taxon>Asterales</taxon>
        <taxon>Asteraceae</taxon>
        <taxon>Cichorioideae</taxon>
        <taxon>Cichorieae</taxon>
        <taxon>Lactucinae</taxon>
        <taxon>Lactuca</taxon>
    </lineage>
</organism>
<accession>A0AA35VYE1</accession>
<dbReference type="EMBL" id="OX465078">
    <property type="protein sequence ID" value="CAI9271017.1"/>
    <property type="molecule type" value="Genomic_DNA"/>
</dbReference>
<evidence type="ECO:0000256" key="1">
    <source>
        <dbReference type="SAM" id="SignalP"/>
    </source>
</evidence>
<evidence type="ECO:0000313" key="3">
    <source>
        <dbReference type="Proteomes" id="UP001177003"/>
    </source>
</evidence>
<feature type="chain" id="PRO_5041243779" evidence="1">
    <location>
        <begin position="24"/>
        <end position="110"/>
    </location>
</feature>
<gene>
    <name evidence="2" type="ORF">LSALG_LOCUS11301</name>
</gene>
<proteinExistence type="predicted"/>
<reference evidence="2" key="1">
    <citation type="submission" date="2023-04" db="EMBL/GenBank/DDBJ databases">
        <authorList>
            <person name="Vijverberg K."/>
            <person name="Xiong W."/>
            <person name="Schranz E."/>
        </authorList>
    </citation>
    <scope>NUCLEOTIDE SEQUENCE</scope>
</reference>
<protein>
    <submittedName>
        <fullName evidence="2">Uncharacterized protein</fullName>
    </submittedName>
</protein>